<evidence type="ECO:0000313" key="1">
    <source>
        <dbReference type="EMBL" id="OIV89524.1"/>
    </source>
</evidence>
<proteinExistence type="predicted"/>
<reference evidence="1 2" key="1">
    <citation type="journal article" date="2017" name="Plant Biotechnol. J.">
        <title>A comprehensive draft genome sequence for lupin (Lupinus angustifolius), an emerging health food: insights into plant-microbe interactions and legume evolution.</title>
        <authorList>
            <person name="Hane J.K."/>
            <person name="Ming Y."/>
            <person name="Kamphuis L.G."/>
            <person name="Nelson M.N."/>
            <person name="Garg G."/>
            <person name="Atkins C.A."/>
            <person name="Bayer P.E."/>
            <person name="Bravo A."/>
            <person name="Bringans S."/>
            <person name="Cannon S."/>
            <person name="Edwards D."/>
            <person name="Foley R."/>
            <person name="Gao L.L."/>
            <person name="Harrison M.J."/>
            <person name="Huang W."/>
            <person name="Hurgobin B."/>
            <person name="Li S."/>
            <person name="Liu C.W."/>
            <person name="McGrath A."/>
            <person name="Morahan G."/>
            <person name="Murray J."/>
            <person name="Weller J."/>
            <person name="Jian J."/>
            <person name="Singh K.B."/>
        </authorList>
    </citation>
    <scope>NUCLEOTIDE SEQUENCE [LARGE SCALE GENOMIC DNA]</scope>
    <source>
        <strain evidence="2">cv. Tanjil</strain>
        <tissue evidence="1">Whole plant</tissue>
    </source>
</reference>
<protein>
    <submittedName>
        <fullName evidence="1">Uncharacterized protein</fullName>
    </submittedName>
</protein>
<dbReference type="AlphaFoldDB" id="A0A1J7GIJ4"/>
<sequence>MKYHEKLDKTNKHTNMENTVKGAQCTLWPRKELFSMQKFQSHYARHCKSTNCSTIMRKHQNILTRLIFCAICSCKTRNVIRNLAFPSQIVP</sequence>
<evidence type="ECO:0000313" key="2">
    <source>
        <dbReference type="Proteomes" id="UP000188354"/>
    </source>
</evidence>
<name>A0A1J7GIJ4_LUPAN</name>
<dbReference type="Gramene" id="OIV89524">
    <property type="protein sequence ID" value="OIV89524"/>
    <property type="gene ID" value="TanjilG_20297"/>
</dbReference>
<dbReference type="Proteomes" id="UP000188354">
    <property type="component" value="Unassembled WGS sequence"/>
</dbReference>
<gene>
    <name evidence="1" type="ORF">TanjilG_20297</name>
</gene>
<accession>A0A1J7GIJ4</accession>
<dbReference type="EMBL" id="KV862282">
    <property type="protein sequence ID" value="OIV89524.1"/>
    <property type="molecule type" value="Genomic_DNA"/>
</dbReference>
<organism evidence="1 2">
    <name type="scientific">Lupinus angustifolius</name>
    <name type="common">Narrow-leaved blue lupine</name>
    <dbReference type="NCBI Taxonomy" id="3871"/>
    <lineage>
        <taxon>Eukaryota</taxon>
        <taxon>Viridiplantae</taxon>
        <taxon>Streptophyta</taxon>
        <taxon>Embryophyta</taxon>
        <taxon>Tracheophyta</taxon>
        <taxon>Spermatophyta</taxon>
        <taxon>Magnoliopsida</taxon>
        <taxon>eudicotyledons</taxon>
        <taxon>Gunneridae</taxon>
        <taxon>Pentapetalae</taxon>
        <taxon>rosids</taxon>
        <taxon>fabids</taxon>
        <taxon>Fabales</taxon>
        <taxon>Fabaceae</taxon>
        <taxon>Papilionoideae</taxon>
        <taxon>50 kb inversion clade</taxon>
        <taxon>genistoids sensu lato</taxon>
        <taxon>core genistoids</taxon>
        <taxon>Genisteae</taxon>
        <taxon>Lupinus</taxon>
    </lineage>
</organism>
<keyword evidence="2" id="KW-1185">Reference proteome</keyword>